<reference evidence="7 8" key="1">
    <citation type="journal article" date="2020" name="G3 (Bethesda)">
        <title>Draft Genome of the Common Snapping Turtle, Chelydra serpentina, a Model for Phenotypic Plasticity in Reptiles.</title>
        <authorList>
            <person name="Das D."/>
            <person name="Singh S.K."/>
            <person name="Bierstedt J."/>
            <person name="Erickson A."/>
            <person name="Galli G.L.J."/>
            <person name="Crossley D.A. 2nd"/>
            <person name="Rhen T."/>
        </authorList>
    </citation>
    <scope>NUCLEOTIDE SEQUENCE [LARGE SCALE GENOMIC DNA]</scope>
    <source>
        <strain evidence="7">KW</strain>
    </source>
</reference>
<dbReference type="Gene3D" id="3.10.20.370">
    <property type="match status" value="1"/>
</dbReference>
<dbReference type="FunFam" id="3.30.420.10:FF:000269">
    <property type="entry name" value="Uncharacterized protein"/>
    <property type="match status" value="1"/>
</dbReference>
<feature type="domain" description="Reverse transcriptase" evidence="5">
    <location>
        <begin position="304"/>
        <end position="483"/>
    </location>
</feature>
<evidence type="ECO:0000313" key="8">
    <source>
        <dbReference type="Proteomes" id="UP000765507"/>
    </source>
</evidence>
<dbReference type="SUPFAM" id="SSF53098">
    <property type="entry name" value="Ribonuclease H-like"/>
    <property type="match status" value="1"/>
</dbReference>
<sequence length="1424" mass="160406">MLGHLPIQPLTGLGLCGLSMDEYPYRGYVIIHLEFPEEIAGVRQEVDTAALICPDPKGVSDVSVLIGTNSSLFKVLADYCRQRAGEQYLNTLVIHTHCAAAYRKIEDTRKVMPDLPVGALKYAGLVPLVVPAMTEKEVIVMSTCLKGSKGTLAVVEQPTQGGLPEGVLVLSGVITLPAEAQEEVTILIANETSQSVLVKPGQKIADIFEPETIVRPQCEAEVPAMDPAKLDFGDSPLTEEWKDRLRKKLCERSKVFSLHEWDVGCAKGVEHHIRLQDPRPFRERSRRIALSEMEDVRHHLQELIANGIITESCSPYASPIVVVRKKSGKIRMCIDYRTLNRRTIVDQYTMPRVQDALDCLLGSQWFSVLDLRSGYYQIPLGEEDKEKTAFICPLGFYQFERMPQGISGAPATFQRLMEKVVGDMNLLQVLVYLDDLIVFGRTLEEHEERLLKVLDRLEAYGLKLSIDKCQFCRTSVKYVGHIVSQEGVSTDPDKIEALTTWPCPSNYRELKTFLGFSGYYRRFVKNYATIVKPLNDLTRGYQSNKNKSKTKNKRGPRKPPMQRHYGPFEPFGPRWSERCERAFQEIITRLTQAPVLVFADPSKPFILHTDASLEGLGAVLYQEVEGNRKPVAFASRGLSDSETRYPIHKLEFLALKWAITEKFRDYLYGAQFQVWTDNNPLTYVLTSAKLDATGQRWVAALAGYEFSIQYRSGRSNVDADALSRRPQAPEVAVIPTDGVRAICSVSRREPQARESLHGCVAEALGLPPECVPSASVNYIALDQSPLPMLNAADWQEAQLQDVDICDTLLAKREGRSPAVVIPPSPEAKLLLREWTKLKLIQGVLHRMTTDPLQKQRAQLVLPKEYRALAMRALHDDFGHLGMERTLELIRSRFYWPRMAEDVRRKCETCARCVQRKTLPTRAAYLKNITSTKPLELVCIDFLSLEVDKRNVGNILVVTDHFTRYAQAYPTRDQRATTVARVLWEKYFSVYGFPARIHSDQGRDFESHLLKEVLRMAGIKKSRTTPYHPQGDPQPERFNRTLLDMLGTLRPEQKATWSQHVAFLVHAYNATKNDATGVTPYLLMFGREPRLPIDLCFGVSEDGDSYETHQQYVSQLREKLRDAYHLATSAARKNADRNKHRYDARVRLQELQPGDRVLLRNLGIAGKHKIADRWKAIPYLVMEKLGDLPVYKIKPEEGPGQIKTVHRNLLLPVGELVGTPYEMGHDRAAGQNRSARPQPPSNTDNRSSEANLPLFSTSESETEEEDMTLVYPGMKTRFQSRSAEPIESSPSPALNPMAEVFRPVPGTPVPPMEPPVDDAHRLLDSGEFQVEGALDTVDPPLSEPEMQGPMPIAEGPSKETSPSVTQEDVPPTPATEILNRRDRVIRPVKRLTYDAPGVISEEPIHLAHRLVEAKVGFLRPFGGNQ</sequence>
<dbReference type="FunFam" id="1.10.340.70:FF:000001">
    <property type="entry name" value="Retrovirus-related Pol polyprotein from transposon gypsy-like Protein"/>
    <property type="match status" value="1"/>
</dbReference>
<dbReference type="InterPro" id="IPR043128">
    <property type="entry name" value="Rev_trsase/Diguanyl_cyclase"/>
</dbReference>
<comment type="caution">
    <text evidence="7">The sequence shown here is derived from an EMBL/GenBank/DDBJ whole genome shotgun (WGS) entry which is preliminary data.</text>
</comment>
<protein>
    <recommendedName>
        <fullName evidence="3">Gypsy retrotransposon integrase-like protein 1</fullName>
        <ecNumber evidence="2">3.1.26.4</ecNumber>
    </recommendedName>
</protein>
<dbReference type="Gene3D" id="3.30.420.10">
    <property type="entry name" value="Ribonuclease H-like superfamily/Ribonuclease H"/>
    <property type="match status" value="1"/>
</dbReference>
<dbReference type="FunFam" id="3.10.20.370:FF:000001">
    <property type="entry name" value="Retrovirus-related Pol polyprotein from transposon 17.6-like protein"/>
    <property type="match status" value="1"/>
</dbReference>
<feature type="region of interest" description="Disordered" evidence="4">
    <location>
        <begin position="1334"/>
        <end position="1376"/>
    </location>
</feature>
<dbReference type="Pfam" id="PF17919">
    <property type="entry name" value="RT_RNaseH_2"/>
    <property type="match status" value="1"/>
</dbReference>
<evidence type="ECO:0000259" key="6">
    <source>
        <dbReference type="PROSITE" id="PS50994"/>
    </source>
</evidence>
<evidence type="ECO:0000256" key="3">
    <source>
        <dbReference type="ARBA" id="ARBA00039658"/>
    </source>
</evidence>
<feature type="compositionally biased region" description="Basic residues" evidence="4">
    <location>
        <begin position="546"/>
        <end position="561"/>
    </location>
</feature>
<dbReference type="PROSITE" id="PS50878">
    <property type="entry name" value="RT_POL"/>
    <property type="match status" value="1"/>
</dbReference>
<comment type="similarity">
    <text evidence="1">Belongs to the beta type-B retroviral polymerase family. HERV class-II K(HML-2) pol subfamily.</text>
</comment>
<dbReference type="GO" id="GO:0004523">
    <property type="term" value="F:RNA-DNA hybrid ribonuclease activity"/>
    <property type="evidence" value="ECO:0007669"/>
    <property type="project" value="UniProtKB-EC"/>
</dbReference>
<dbReference type="EMBL" id="JAHGAV010000221">
    <property type="protein sequence ID" value="KAG6928275.1"/>
    <property type="molecule type" value="Genomic_DNA"/>
</dbReference>
<dbReference type="GO" id="GO:0015074">
    <property type="term" value="P:DNA integration"/>
    <property type="evidence" value="ECO:0007669"/>
    <property type="project" value="InterPro"/>
</dbReference>
<evidence type="ECO:0000256" key="4">
    <source>
        <dbReference type="SAM" id="MobiDB-lite"/>
    </source>
</evidence>
<feature type="region of interest" description="Disordered" evidence="4">
    <location>
        <begin position="539"/>
        <end position="566"/>
    </location>
</feature>
<dbReference type="Gene3D" id="1.10.340.70">
    <property type="match status" value="1"/>
</dbReference>
<dbReference type="PANTHER" id="PTHR37984:SF15">
    <property type="entry name" value="INTEGRASE CATALYTIC DOMAIN-CONTAINING PROTEIN"/>
    <property type="match status" value="1"/>
</dbReference>
<dbReference type="Pfam" id="PF00078">
    <property type="entry name" value="RVT_1"/>
    <property type="match status" value="1"/>
</dbReference>
<feature type="compositionally biased region" description="Polar residues" evidence="4">
    <location>
        <begin position="1230"/>
        <end position="1249"/>
    </location>
</feature>
<name>A0A8T1SI17_CHESE</name>
<dbReference type="Gene3D" id="3.10.10.10">
    <property type="entry name" value="HIV Type 1 Reverse Transcriptase, subunit A, domain 1"/>
    <property type="match status" value="1"/>
</dbReference>
<evidence type="ECO:0000256" key="2">
    <source>
        <dbReference type="ARBA" id="ARBA00012180"/>
    </source>
</evidence>
<dbReference type="EC" id="3.1.26.4" evidence="2"/>
<dbReference type="GO" id="GO:0003676">
    <property type="term" value="F:nucleic acid binding"/>
    <property type="evidence" value="ECO:0007669"/>
    <property type="project" value="InterPro"/>
</dbReference>
<dbReference type="InterPro" id="IPR000477">
    <property type="entry name" value="RT_dom"/>
</dbReference>
<feature type="region of interest" description="Disordered" evidence="4">
    <location>
        <begin position="1220"/>
        <end position="1265"/>
    </location>
</feature>
<dbReference type="FunFam" id="3.10.10.10:FF:000004">
    <property type="entry name" value="Uncharacterized protein"/>
    <property type="match status" value="1"/>
</dbReference>
<evidence type="ECO:0000259" key="5">
    <source>
        <dbReference type="PROSITE" id="PS50878"/>
    </source>
</evidence>
<dbReference type="InterPro" id="IPR001584">
    <property type="entry name" value="Integrase_cat-core"/>
</dbReference>
<dbReference type="Pfam" id="PF17921">
    <property type="entry name" value="Integrase_H2C2"/>
    <property type="match status" value="1"/>
</dbReference>
<organism evidence="7 8">
    <name type="scientific">Chelydra serpentina</name>
    <name type="common">Snapping turtle</name>
    <name type="synonym">Testudo serpentina</name>
    <dbReference type="NCBI Taxonomy" id="8475"/>
    <lineage>
        <taxon>Eukaryota</taxon>
        <taxon>Metazoa</taxon>
        <taxon>Chordata</taxon>
        <taxon>Craniata</taxon>
        <taxon>Vertebrata</taxon>
        <taxon>Euteleostomi</taxon>
        <taxon>Archelosauria</taxon>
        <taxon>Testudinata</taxon>
        <taxon>Testudines</taxon>
        <taxon>Cryptodira</taxon>
        <taxon>Durocryptodira</taxon>
        <taxon>Americhelydia</taxon>
        <taxon>Chelydroidea</taxon>
        <taxon>Chelydridae</taxon>
        <taxon>Chelydra</taxon>
    </lineage>
</organism>
<dbReference type="InterPro" id="IPR012337">
    <property type="entry name" value="RNaseH-like_sf"/>
</dbReference>
<dbReference type="InterPro" id="IPR036397">
    <property type="entry name" value="RNaseH_sf"/>
</dbReference>
<dbReference type="SUPFAM" id="SSF56672">
    <property type="entry name" value="DNA/RNA polymerases"/>
    <property type="match status" value="1"/>
</dbReference>
<dbReference type="InterPro" id="IPR043502">
    <property type="entry name" value="DNA/RNA_pol_sf"/>
</dbReference>
<accession>A0A8T1SI17</accession>
<dbReference type="Proteomes" id="UP000765507">
    <property type="component" value="Unassembled WGS sequence"/>
</dbReference>
<dbReference type="CDD" id="cd01647">
    <property type="entry name" value="RT_LTR"/>
    <property type="match status" value="1"/>
</dbReference>
<dbReference type="InterPro" id="IPR041577">
    <property type="entry name" value="RT_RNaseH_2"/>
</dbReference>
<feature type="domain" description="Integrase catalytic" evidence="6">
    <location>
        <begin position="929"/>
        <end position="1087"/>
    </location>
</feature>
<dbReference type="OrthoDB" id="9950135at2759"/>
<dbReference type="CDD" id="cd09274">
    <property type="entry name" value="RNase_HI_RT_Ty3"/>
    <property type="match status" value="1"/>
</dbReference>
<gene>
    <name evidence="7" type="ORF">G0U57_008352</name>
</gene>
<evidence type="ECO:0000256" key="1">
    <source>
        <dbReference type="ARBA" id="ARBA00010879"/>
    </source>
</evidence>
<evidence type="ECO:0000313" key="7">
    <source>
        <dbReference type="EMBL" id="KAG6928275.1"/>
    </source>
</evidence>
<dbReference type="InterPro" id="IPR050951">
    <property type="entry name" value="Retrovirus_Pol_polyprotein"/>
</dbReference>
<dbReference type="Pfam" id="PF00665">
    <property type="entry name" value="rve"/>
    <property type="match status" value="1"/>
</dbReference>
<dbReference type="PROSITE" id="PS50994">
    <property type="entry name" value="INTEGRASE"/>
    <property type="match status" value="1"/>
</dbReference>
<dbReference type="Gene3D" id="3.30.70.270">
    <property type="match status" value="2"/>
</dbReference>
<proteinExistence type="inferred from homology"/>
<dbReference type="PANTHER" id="PTHR37984">
    <property type="entry name" value="PROTEIN CBG26694"/>
    <property type="match status" value="1"/>
</dbReference>
<dbReference type="InterPro" id="IPR041588">
    <property type="entry name" value="Integrase_H2C2"/>
</dbReference>
<keyword evidence="8" id="KW-1185">Reference proteome</keyword>